<protein>
    <submittedName>
        <fullName evidence="2">Uncharacterized protein</fullName>
    </submittedName>
</protein>
<name>A0A3P6RDR1_CYLGO</name>
<keyword evidence="1" id="KW-0472">Membrane</keyword>
<evidence type="ECO:0000256" key="1">
    <source>
        <dbReference type="SAM" id="Phobius"/>
    </source>
</evidence>
<feature type="transmembrane region" description="Helical" evidence="1">
    <location>
        <begin position="14"/>
        <end position="38"/>
    </location>
</feature>
<keyword evidence="1" id="KW-0812">Transmembrane</keyword>
<sequence length="104" mass="12174">METYKLIRFNDRNIIELIFMFVCLASIPFTIIALFIVLRKSPPQMKAYKWIIINFTLTTFFTDIIICFLYDPIPLFPHVACYSKSWLANVDENANYVLLVSPLS</sequence>
<dbReference type="Pfam" id="PF10318">
    <property type="entry name" value="7TM_GPCR_Srh"/>
    <property type="match status" value="1"/>
</dbReference>
<keyword evidence="1" id="KW-1133">Transmembrane helix</keyword>
<feature type="transmembrane region" description="Helical" evidence="1">
    <location>
        <begin position="50"/>
        <end position="70"/>
    </location>
</feature>
<reference evidence="2 3" key="1">
    <citation type="submission" date="2018-11" db="EMBL/GenBank/DDBJ databases">
        <authorList>
            <consortium name="Pathogen Informatics"/>
        </authorList>
    </citation>
    <scope>NUCLEOTIDE SEQUENCE [LARGE SCALE GENOMIC DNA]</scope>
</reference>
<gene>
    <name evidence="2" type="ORF">CGOC_LOCUS2540</name>
</gene>
<evidence type="ECO:0000313" key="3">
    <source>
        <dbReference type="Proteomes" id="UP000271889"/>
    </source>
</evidence>
<accession>A0A3P6RDR1</accession>
<dbReference type="Proteomes" id="UP000271889">
    <property type="component" value="Unassembled WGS sequence"/>
</dbReference>
<organism evidence="2 3">
    <name type="scientific">Cylicostephanus goldi</name>
    <name type="common">Nematode worm</name>
    <dbReference type="NCBI Taxonomy" id="71465"/>
    <lineage>
        <taxon>Eukaryota</taxon>
        <taxon>Metazoa</taxon>
        <taxon>Ecdysozoa</taxon>
        <taxon>Nematoda</taxon>
        <taxon>Chromadorea</taxon>
        <taxon>Rhabditida</taxon>
        <taxon>Rhabditina</taxon>
        <taxon>Rhabditomorpha</taxon>
        <taxon>Strongyloidea</taxon>
        <taxon>Strongylidae</taxon>
        <taxon>Cylicostephanus</taxon>
    </lineage>
</organism>
<evidence type="ECO:0000313" key="2">
    <source>
        <dbReference type="EMBL" id="VDK52960.1"/>
    </source>
</evidence>
<dbReference type="OrthoDB" id="5860646at2759"/>
<dbReference type="InterPro" id="IPR019422">
    <property type="entry name" value="7TM_GPCR_serpentine_rcpt_Srh"/>
</dbReference>
<dbReference type="EMBL" id="UYRV01005756">
    <property type="protein sequence ID" value="VDK52960.1"/>
    <property type="molecule type" value="Genomic_DNA"/>
</dbReference>
<proteinExistence type="predicted"/>
<dbReference type="AlphaFoldDB" id="A0A3P6RDR1"/>
<keyword evidence="3" id="KW-1185">Reference proteome</keyword>